<evidence type="ECO:0000313" key="1">
    <source>
        <dbReference type="EMBL" id="KYP33177.1"/>
    </source>
</evidence>
<dbReference type="CDD" id="cd09272">
    <property type="entry name" value="RNase_HI_RT_Ty1"/>
    <property type="match status" value="1"/>
</dbReference>
<dbReference type="STRING" id="3821.A0A151QS93"/>
<proteinExistence type="predicted"/>
<reference evidence="1" key="1">
    <citation type="journal article" date="2012" name="Nat. Biotechnol.">
        <title>Draft genome sequence of pigeonpea (Cajanus cajan), an orphan legume crop of resource-poor farmers.</title>
        <authorList>
            <person name="Varshney R.K."/>
            <person name="Chen W."/>
            <person name="Li Y."/>
            <person name="Bharti A.K."/>
            <person name="Saxena R.K."/>
            <person name="Schlueter J.A."/>
            <person name="Donoghue M.T."/>
            <person name="Azam S."/>
            <person name="Fan G."/>
            <person name="Whaley A.M."/>
            <person name="Farmer A.D."/>
            <person name="Sheridan J."/>
            <person name="Iwata A."/>
            <person name="Tuteja R."/>
            <person name="Penmetsa R.V."/>
            <person name="Wu W."/>
            <person name="Upadhyaya H.D."/>
            <person name="Yang S.P."/>
            <person name="Shah T."/>
            <person name="Saxena K.B."/>
            <person name="Michael T."/>
            <person name="McCombie W.R."/>
            <person name="Yang B."/>
            <person name="Zhang G."/>
            <person name="Yang H."/>
            <person name="Wang J."/>
            <person name="Spillane C."/>
            <person name="Cook D.R."/>
            <person name="May G.D."/>
            <person name="Xu X."/>
            <person name="Jackson S.A."/>
        </authorList>
    </citation>
    <scope>NUCLEOTIDE SEQUENCE [LARGE SCALE GENOMIC DNA]</scope>
</reference>
<dbReference type="Gramene" id="C.cajan_42824.t">
    <property type="protein sequence ID" value="C.cajan_42824.t.cds1"/>
    <property type="gene ID" value="C.cajan_42824"/>
</dbReference>
<sequence>MQHNRTKHIEVDKHFIKEKLDSGMICTPYVSTQNQLADILTKGLKCTNFERIISKMGMENTYSPA</sequence>
<dbReference type="AlphaFoldDB" id="A0A151QS93"/>
<gene>
    <name evidence="1" type="ORF">KK1_045985</name>
</gene>
<dbReference type="Proteomes" id="UP000075243">
    <property type="component" value="Unassembled WGS sequence"/>
</dbReference>
<dbReference type="EMBL" id="KQ484967">
    <property type="protein sequence ID" value="KYP33177.1"/>
    <property type="molecule type" value="Genomic_DNA"/>
</dbReference>
<keyword evidence="2" id="KW-1185">Reference proteome</keyword>
<accession>A0A151QS93</accession>
<name>A0A151QS93_CAJCA</name>
<organism evidence="1 2">
    <name type="scientific">Cajanus cajan</name>
    <name type="common">Pigeon pea</name>
    <name type="synonym">Cajanus indicus</name>
    <dbReference type="NCBI Taxonomy" id="3821"/>
    <lineage>
        <taxon>Eukaryota</taxon>
        <taxon>Viridiplantae</taxon>
        <taxon>Streptophyta</taxon>
        <taxon>Embryophyta</taxon>
        <taxon>Tracheophyta</taxon>
        <taxon>Spermatophyta</taxon>
        <taxon>Magnoliopsida</taxon>
        <taxon>eudicotyledons</taxon>
        <taxon>Gunneridae</taxon>
        <taxon>Pentapetalae</taxon>
        <taxon>rosids</taxon>
        <taxon>fabids</taxon>
        <taxon>Fabales</taxon>
        <taxon>Fabaceae</taxon>
        <taxon>Papilionoideae</taxon>
        <taxon>50 kb inversion clade</taxon>
        <taxon>NPAAA clade</taxon>
        <taxon>indigoferoid/millettioid clade</taxon>
        <taxon>Phaseoleae</taxon>
        <taxon>Cajanus</taxon>
    </lineage>
</organism>
<protein>
    <submittedName>
        <fullName evidence="1">Copia protein</fullName>
    </submittedName>
</protein>
<evidence type="ECO:0000313" key="2">
    <source>
        <dbReference type="Proteomes" id="UP000075243"/>
    </source>
</evidence>